<sequence length="316" mass="35827">MVNEGSRVSVRRKGALSLWLSQGVLMGEFVYPFFLSRIKSVKHRPWILGDQLTNLEKPNTQHLNTNISVENTLPKGVIRGCPSCSNCQKVIACWRPEEGCRPSVNSTSVLHPTEEINALKDLHSKRKLIIEQKDGSDGFEFESGPEFTLPAFTLPAFKSLVEAFGNNIKYRVVVAKTAYNKNKSAHKQIVIADSNIRTVKLVMRSISGFSVDASSKYLETASILMRVCVCSGTLLKRVIRLLKNTFLQRLPLRVTVEHLPGLPERMKVAFTMVSPPATMRFFIKFYWRGLFSLRRSFSLSNVIDEFSYKAFKRQCM</sequence>
<proteinExistence type="predicted"/>
<keyword evidence="2" id="KW-1185">Reference proteome</keyword>
<reference evidence="1 2" key="1">
    <citation type="journal article" date="2018" name="Mol. Plant">
        <title>The genome of Artemisia annua provides insight into the evolution of Asteraceae family and artemisinin biosynthesis.</title>
        <authorList>
            <person name="Shen Q."/>
            <person name="Zhang L."/>
            <person name="Liao Z."/>
            <person name="Wang S."/>
            <person name="Yan T."/>
            <person name="Shi P."/>
            <person name="Liu M."/>
            <person name="Fu X."/>
            <person name="Pan Q."/>
            <person name="Wang Y."/>
            <person name="Lv Z."/>
            <person name="Lu X."/>
            <person name="Zhang F."/>
            <person name="Jiang W."/>
            <person name="Ma Y."/>
            <person name="Chen M."/>
            <person name="Hao X."/>
            <person name="Li L."/>
            <person name="Tang Y."/>
            <person name="Lv G."/>
            <person name="Zhou Y."/>
            <person name="Sun X."/>
            <person name="Brodelius P.E."/>
            <person name="Rose J.K.C."/>
            <person name="Tang K."/>
        </authorList>
    </citation>
    <scope>NUCLEOTIDE SEQUENCE [LARGE SCALE GENOMIC DNA]</scope>
    <source>
        <strain evidence="2">cv. Huhao1</strain>
        <tissue evidence="1">Leaf</tissue>
    </source>
</reference>
<evidence type="ECO:0000313" key="1">
    <source>
        <dbReference type="EMBL" id="PWA92688.1"/>
    </source>
</evidence>
<organism evidence="1 2">
    <name type="scientific">Artemisia annua</name>
    <name type="common">Sweet wormwood</name>
    <dbReference type="NCBI Taxonomy" id="35608"/>
    <lineage>
        <taxon>Eukaryota</taxon>
        <taxon>Viridiplantae</taxon>
        <taxon>Streptophyta</taxon>
        <taxon>Embryophyta</taxon>
        <taxon>Tracheophyta</taxon>
        <taxon>Spermatophyta</taxon>
        <taxon>Magnoliopsida</taxon>
        <taxon>eudicotyledons</taxon>
        <taxon>Gunneridae</taxon>
        <taxon>Pentapetalae</taxon>
        <taxon>asterids</taxon>
        <taxon>campanulids</taxon>
        <taxon>Asterales</taxon>
        <taxon>Asteraceae</taxon>
        <taxon>Asteroideae</taxon>
        <taxon>Anthemideae</taxon>
        <taxon>Artemisiinae</taxon>
        <taxon>Artemisia</taxon>
    </lineage>
</organism>
<dbReference type="Proteomes" id="UP000245207">
    <property type="component" value="Unassembled WGS sequence"/>
</dbReference>
<gene>
    <name evidence="1" type="ORF">CTI12_AA077910</name>
</gene>
<evidence type="ECO:0000313" key="2">
    <source>
        <dbReference type="Proteomes" id="UP000245207"/>
    </source>
</evidence>
<name>A0A2U1Q3V0_ARTAN</name>
<comment type="caution">
    <text evidence="1">The sequence shown here is derived from an EMBL/GenBank/DDBJ whole genome shotgun (WGS) entry which is preliminary data.</text>
</comment>
<accession>A0A2U1Q3V0</accession>
<dbReference type="STRING" id="35608.A0A2U1Q3V0"/>
<protein>
    <submittedName>
        <fullName evidence="1">JmjC domain-containing protein</fullName>
    </submittedName>
</protein>
<dbReference type="OrthoDB" id="1743352at2759"/>
<dbReference type="AlphaFoldDB" id="A0A2U1Q3V0"/>
<dbReference type="EMBL" id="PKPP01000444">
    <property type="protein sequence ID" value="PWA92688.1"/>
    <property type="molecule type" value="Genomic_DNA"/>
</dbReference>